<dbReference type="AlphaFoldDB" id="A0A2A2F2Y9"/>
<gene>
    <name evidence="1" type="ORF">CK498_01825</name>
</gene>
<evidence type="ECO:0008006" key="3">
    <source>
        <dbReference type="Google" id="ProtNLM"/>
    </source>
</evidence>
<sequence length="115" mass="13243">MTPTTKHPPSTTTPLTQLWLEQWLATNAPVARLQLQWLKAMDQIIESETTFMLACLNANLRIGECMLDPDRLHSDSALGDCYEEIMNEVTEASLARLDKVTELSHEFRRQLWEEL</sequence>
<dbReference type="OrthoDB" id="6166816at2"/>
<name>A0A2A2F2Y9_9GAMM</name>
<keyword evidence="2" id="KW-1185">Reference proteome</keyword>
<protein>
    <recommendedName>
        <fullName evidence="3">Phasin protein</fullName>
    </recommendedName>
</protein>
<comment type="caution">
    <text evidence="1">The sequence shown here is derived from an EMBL/GenBank/DDBJ whole genome shotgun (WGS) entry which is preliminary data.</text>
</comment>
<evidence type="ECO:0000313" key="1">
    <source>
        <dbReference type="EMBL" id="PAU79130.1"/>
    </source>
</evidence>
<dbReference type="EMBL" id="NSKB01000001">
    <property type="protein sequence ID" value="PAU79130.1"/>
    <property type="molecule type" value="Genomic_DNA"/>
</dbReference>
<organism evidence="1 2">
    <name type="scientific">Halomonas salipaludis</name>
    <dbReference type="NCBI Taxonomy" id="2032625"/>
    <lineage>
        <taxon>Bacteria</taxon>
        <taxon>Pseudomonadati</taxon>
        <taxon>Pseudomonadota</taxon>
        <taxon>Gammaproteobacteria</taxon>
        <taxon>Oceanospirillales</taxon>
        <taxon>Halomonadaceae</taxon>
        <taxon>Halomonas</taxon>
    </lineage>
</organism>
<reference evidence="1 2" key="1">
    <citation type="submission" date="2017-08" db="EMBL/GenBank/DDBJ databases">
        <title>Halomonas alkalisoli sp. nov., isolated from saline alkaline soil.</title>
        <authorList>
            <person name="Wang D."/>
            <person name="Zhang G."/>
        </authorList>
    </citation>
    <scope>NUCLEOTIDE SEQUENCE [LARGE SCALE GENOMIC DNA]</scope>
    <source>
        <strain evidence="1 2">WRN001</strain>
    </source>
</reference>
<proteinExistence type="predicted"/>
<evidence type="ECO:0000313" key="2">
    <source>
        <dbReference type="Proteomes" id="UP000217771"/>
    </source>
</evidence>
<accession>A0A2A2F2Y9</accession>
<dbReference type="Proteomes" id="UP000217771">
    <property type="component" value="Unassembled WGS sequence"/>
</dbReference>
<dbReference type="RefSeq" id="WP_095619145.1">
    <property type="nucleotide sequence ID" value="NZ_NSKB01000001.1"/>
</dbReference>